<keyword evidence="1" id="KW-0812">Transmembrane</keyword>
<evidence type="ECO:0000313" key="2">
    <source>
        <dbReference type="EMBL" id="SVC42299.1"/>
    </source>
</evidence>
<accession>A0A382LZY6</accession>
<sequence>METTNKNSHVVYWLSTCKFCRFTSNKLDGGNMKQYKALTIGIILAVLPFNSASAIIGFGIQGGQSLFTVGDRTQSRLLTTNPLLEEYATINTGSFGDAPNIGIYLYLDIIPFIDLEVDAIVNWDKYQFSFENPLDDLGPFDAYWGGVSIYFTARRKIVGFELPILGGAQLFAGGGYNTHIFAPITNLDMVLKLMGGDLGVTPEFSEDEFVDFVKENKIDKTGFHIQGGLKFQLMMLDGFLFYRQTIGDFEDVLDAKTYGSMNLRLGFGF</sequence>
<dbReference type="EMBL" id="UINC01090393">
    <property type="protein sequence ID" value="SVC42299.1"/>
    <property type="molecule type" value="Genomic_DNA"/>
</dbReference>
<feature type="transmembrane region" description="Helical" evidence="1">
    <location>
        <begin position="37"/>
        <end position="60"/>
    </location>
</feature>
<name>A0A382LZY6_9ZZZZ</name>
<reference evidence="2" key="1">
    <citation type="submission" date="2018-05" db="EMBL/GenBank/DDBJ databases">
        <authorList>
            <person name="Lanie J.A."/>
            <person name="Ng W.-L."/>
            <person name="Kazmierczak K.M."/>
            <person name="Andrzejewski T.M."/>
            <person name="Davidsen T.M."/>
            <person name="Wayne K.J."/>
            <person name="Tettelin H."/>
            <person name="Glass J.I."/>
            <person name="Rusch D."/>
            <person name="Podicherti R."/>
            <person name="Tsui H.-C.T."/>
            <person name="Winkler M.E."/>
        </authorList>
    </citation>
    <scope>NUCLEOTIDE SEQUENCE</scope>
</reference>
<keyword evidence="1" id="KW-1133">Transmembrane helix</keyword>
<organism evidence="2">
    <name type="scientific">marine metagenome</name>
    <dbReference type="NCBI Taxonomy" id="408172"/>
    <lineage>
        <taxon>unclassified sequences</taxon>
        <taxon>metagenomes</taxon>
        <taxon>ecological metagenomes</taxon>
    </lineage>
</organism>
<gene>
    <name evidence="2" type="ORF">METZ01_LOCUS295153</name>
</gene>
<protein>
    <recommendedName>
        <fullName evidence="3">Outer membrane protein beta-barrel domain-containing protein</fullName>
    </recommendedName>
</protein>
<dbReference type="AlphaFoldDB" id="A0A382LZY6"/>
<evidence type="ECO:0008006" key="3">
    <source>
        <dbReference type="Google" id="ProtNLM"/>
    </source>
</evidence>
<evidence type="ECO:0000256" key="1">
    <source>
        <dbReference type="SAM" id="Phobius"/>
    </source>
</evidence>
<keyword evidence="1" id="KW-0472">Membrane</keyword>
<proteinExistence type="predicted"/>